<evidence type="ECO:0000313" key="2">
    <source>
        <dbReference type="Proteomes" id="UP000790709"/>
    </source>
</evidence>
<accession>A0ACB8B2R6</accession>
<dbReference type="EMBL" id="MU266615">
    <property type="protein sequence ID" value="KAH7919975.1"/>
    <property type="molecule type" value="Genomic_DNA"/>
</dbReference>
<gene>
    <name evidence="1" type="ORF">BV22DRAFT_1040392</name>
</gene>
<reference evidence="1" key="1">
    <citation type="journal article" date="2021" name="New Phytol.">
        <title>Evolutionary innovations through gain and loss of genes in the ectomycorrhizal Boletales.</title>
        <authorList>
            <person name="Wu G."/>
            <person name="Miyauchi S."/>
            <person name="Morin E."/>
            <person name="Kuo A."/>
            <person name="Drula E."/>
            <person name="Varga T."/>
            <person name="Kohler A."/>
            <person name="Feng B."/>
            <person name="Cao Y."/>
            <person name="Lipzen A."/>
            <person name="Daum C."/>
            <person name="Hundley H."/>
            <person name="Pangilinan J."/>
            <person name="Johnson J."/>
            <person name="Barry K."/>
            <person name="LaButti K."/>
            <person name="Ng V."/>
            <person name="Ahrendt S."/>
            <person name="Min B."/>
            <person name="Choi I.G."/>
            <person name="Park H."/>
            <person name="Plett J.M."/>
            <person name="Magnuson J."/>
            <person name="Spatafora J.W."/>
            <person name="Nagy L.G."/>
            <person name="Henrissat B."/>
            <person name="Grigoriev I.V."/>
            <person name="Yang Z.L."/>
            <person name="Xu J."/>
            <person name="Martin F.M."/>
        </authorList>
    </citation>
    <scope>NUCLEOTIDE SEQUENCE</scope>
    <source>
        <strain evidence="1">KUC20120723A-06</strain>
    </source>
</reference>
<evidence type="ECO:0000313" key="1">
    <source>
        <dbReference type="EMBL" id="KAH7919975.1"/>
    </source>
</evidence>
<organism evidence="1 2">
    <name type="scientific">Leucogyrophana mollusca</name>
    <dbReference type="NCBI Taxonomy" id="85980"/>
    <lineage>
        <taxon>Eukaryota</taxon>
        <taxon>Fungi</taxon>
        <taxon>Dikarya</taxon>
        <taxon>Basidiomycota</taxon>
        <taxon>Agaricomycotina</taxon>
        <taxon>Agaricomycetes</taxon>
        <taxon>Agaricomycetidae</taxon>
        <taxon>Boletales</taxon>
        <taxon>Boletales incertae sedis</taxon>
        <taxon>Leucogyrophana</taxon>
    </lineage>
</organism>
<comment type="caution">
    <text evidence="1">The sequence shown here is derived from an EMBL/GenBank/DDBJ whole genome shotgun (WGS) entry which is preliminary data.</text>
</comment>
<proteinExistence type="predicted"/>
<name>A0ACB8B2R6_9AGAM</name>
<sequence>MATAILSMALRKLLGWLYFIPRASFRYWHVFHLAQAFLRRLGSLVVLRVSNSHFEPSSEPRSCEAIDCPSTVPTIWAPESPHSLHSVEIDVSVPTRPYLPSGLSPHRTNAAASKDYSSSSNPTAQSSSAFSPLFETTLKPFVAYQLSERYEKPGRIGVTAPFEAELAPGMRDFSDQGRRTMIPEWTTFVHPEGALYFYHEGRRIFTDTNIFLPENRDALILCADKLRALMTLQDIEWKDDTELVLELNGNRTECSYYFVEHENRCLFWVHSVSPVSMLKHARGLKDITDLRFAFEYVYWMHCELFPHVRTLSRDVFEELRETVVHALTDSLMSDTSQVPFQHDELVKVLDLMPHVETGVGRPCAHFMAVVARVNRRFSQSKFFNFCGKEADRVDGYLSIDKKNAIDRKTIFYRILNLILFGAPEMHTQRLQKIWAVKMGGSAPCWKNYINRRNSEWNSLTIYSTVLLAVNVSFLAIPGVETKSTEVLSFCAFAIYLSTMNATGSMVGSLILTHRNHRNKPLIGEFMSLRALGTLYGAPAGLLMWAMLYFVLAVYATLGSRAVGFLGLLMVLNWCFVQVLMMGTMFASIITGCLWGWAMCEEFVVGFVWWARGVMSCFVKGDAQDSVA</sequence>
<dbReference type="Proteomes" id="UP000790709">
    <property type="component" value="Unassembled WGS sequence"/>
</dbReference>
<protein>
    <submittedName>
        <fullName evidence="1">Uncharacterized protein</fullName>
    </submittedName>
</protein>
<keyword evidence="2" id="KW-1185">Reference proteome</keyword>